<accession>A0ABQ1QG98</accession>
<reference evidence="3" key="1">
    <citation type="journal article" date="2019" name="Int. J. Syst. Evol. Microbiol.">
        <title>The Global Catalogue of Microorganisms (GCM) 10K type strain sequencing project: providing services to taxonomists for standard genome sequencing and annotation.</title>
        <authorList>
            <consortium name="The Broad Institute Genomics Platform"/>
            <consortium name="The Broad Institute Genome Sequencing Center for Infectious Disease"/>
            <person name="Wu L."/>
            <person name="Ma J."/>
        </authorList>
    </citation>
    <scope>NUCLEOTIDE SEQUENCE [LARGE SCALE GENOMIC DNA]</scope>
    <source>
        <strain evidence="3">CGMCC 1.15353</strain>
    </source>
</reference>
<comment type="caution">
    <text evidence="2">The sequence shown here is derived from an EMBL/GenBank/DDBJ whole genome shotgun (WGS) entry which is preliminary data.</text>
</comment>
<sequence>MRKIWLPLLSSVGTMALLYWIGNLFNVSLFRFSFVLNEPLENGVFFDANIAILPIVIGLVVGFIVERRVKARSN</sequence>
<dbReference type="RefSeq" id="WP_188655776.1">
    <property type="nucleotide sequence ID" value="NZ_BMIN01000021.1"/>
</dbReference>
<keyword evidence="3" id="KW-1185">Reference proteome</keyword>
<proteinExistence type="predicted"/>
<feature type="transmembrane region" description="Helical" evidence="1">
    <location>
        <begin position="44"/>
        <end position="65"/>
    </location>
</feature>
<feature type="transmembrane region" description="Helical" evidence="1">
    <location>
        <begin position="12"/>
        <end position="32"/>
    </location>
</feature>
<keyword evidence="1" id="KW-1133">Transmembrane helix</keyword>
<evidence type="ECO:0000313" key="3">
    <source>
        <dbReference type="Proteomes" id="UP000642571"/>
    </source>
</evidence>
<gene>
    <name evidence="2" type="ORF">GCM10011389_36150</name>
</gene>
<dbReference type="Proteomes" id="UP000642571">
    <property type="component" value="Unassembled WGS sequence"/>
</dbReference>
<evidence type="ECO:0000256" key="1">
    <source>
        <dbReference type="SAM" id="Phobius"/>
    </source>
</evidence>
<protein>
    <submittedName>
        <fullName evidence="2">Uncharacterized protein</fullName>
    </submittedName>
</protein>
<keyword evidence="1" id="KW-0472">Membrane</keyword>
<name>A0ABQ1QG98_9BACI</name>
<organism evidence="2 3">
    <name type="scientific">Pontibacillus salipaludis</name>
    <dbReference type="NCBI Taxonomy" id="1697394"/>
    <lineage>
        <taxon>Bacteria</taxon>
        <taxon>Bacillati</taxon>
        <taxon>Bacillota</taxon>
        <taxon>Bacilli</taxon>
        <taxon>Bacillales</taxon>
        <taxon>Bacillaceae</taxon>
        <taxon>Pontibacillus</taxon>
    </lineage>
</organism>
<evidence type="ECO:0000313" key="2">
    <source>
        <dbReference type="EMBL" id="GGD25262.1"/>
    </source>
</evidence>
<keyword evidence="1" id="KW-0812">Transmembrane</keyword>
<dbReference type="EMBL" id="BMIN01000021">
    <property type="protein sequence ID" value="GGD25262.1"/>
    <property type="molecule type" value="Genomic_DNA"/>
</dbReference>